<dbReference type="NCBIfam" id="TIGR01379">
    <property type="entry name" value="thiL"/>
    <property type="match status" value="1"/>
</dbReference>
<accession>A6UX09</accession>
<comment type="similarity">
    <text evidence="1">Belongs to the thiamine-monophosphate kinase family.</text>
</comment>
<comment type="function">
    <text evidence="1">Catalyzes the ATP-dependent phosphorylation of thiamine-monophosphate (TMP) to form thiamine-pyrophosphate (TPP), the active form of vitamin B1.</text>
</comment>
<feature type="binding site" evidence="1">
    <location>
        <position position="74"/>
    </location>
    <ligand>
        <name>Mg(2+)</name>
        <dbReference type="ChEBI" id="CHEBI:18420"/>
        <label>2</label>
    </ligand>
</feature>
<dbReference type="EC" id="2.7.4.16" evidence="1"/>
<dbReference type="KEGG" id="mae:Maeo_1455"/>
<keyword evidence="1" id="KW-0547">Nucleotide-binding</keyword>
<dbReference type="GeneID" id="5326540"/>
<dbReference type="AlphaFoldDB" id="A6UX09"/>
<dbReference type="GO" id="GO:0009228">
    <property type="term" value="P:thiamine biosynthetic process"/>
    <property type="evidence" value="ECO:0007669"/>
    <property type="project" value="UniProtKB-KW"/>
</dbReference>
<dbReference type="OrthoDB" id="45909at2157"/>
<dbReference type="eggNOG" id="arCOG00638">
    <property type="taxonomic scope" value="Archaea"/>
</dbReference>
<dbReference type="HAMAP" id="MF_02128">
    <property type="entry name" value="TMP_kinase"/>
    <property type="match status" value="1"/>
</dbReference>
<dbReference type="RefSeq" id="WP_011974163.1">
    <property type="nucleotide sequence ID" value="NC_009635.1"/>
</dbReference>
<feature type="binding site" evidence="1">
    <location>
        <position position="45"/>
    </location>
    <ligand>
        <name>Mg(2+)</name>
        <dbReference type="ChEBI" id="CHEBI:18420"/>
        <label>1</label>
    </ligand>
</feature>
<feature type="binding site" evidence="1">
    <location>
        <position position="266"/>
    </location>
    <ligand>
        <name>substrate</name>
    </ligand>
</feature>
<dbReference type="GeneID" id="75304937"/>
<keyword evidence="1" id="KW-0784">Thiamine biosynthesis</keyword>
<dbReference type="GO" id="GO:0009229">
    <property type="term" value="P:thiamine diphosphate biosynthetic process"/>
    <property type="evidence" value="ECO:0007669"/>
    <property type="project" value="UniProtKB-UniRule"/>
</dbReference>
<dbReference type="InterPro" id="IPR016188">
    <property type="entry name" value="PurM-like_N"/>
</dbReference>
<gene>
    <name evidence="1" type="primary">thiL</name>
    <name evidence="3" type="ordered locus">Maeo_1455</name>
</gene>
<dbReference type="Gene3D" id="3.30.1330.10">
    <property type="entry name" value="PurM-like, N-terminal domain"/>
    <property type="match status" value="1"/>
</dbReference>
<keyword evidence="1" id="KW-0067">ATP-binding</keyword>
<feature type="binding site" evidence="1">
    <location>
        <position position="318"/>
    </location>
    <ligand>
        <name>substrate</name>
    </ligand>
</feature>
<keyword evidence="1 3" id="KW-0418">Kinase</keyword>
<dbReference type="GO" id="GO:0005524">
    <property type="term" value="F:ATP binding"/>
    <property type="evidence" value="ECO:0007669"/>
    <property type="project" value="UniProtKB-UniRule"/>
</dbReference>
<dbReference type="InterPro" id="IPR036676">
    <property type="entry name" value="PurM-like_C_sf"/>
</dbReference>
<dbReference type="CDD" id="cd02194">
    <property type="entry name" value="ThiL"/>
    <property type="match status" value="1"/>
</dbReference>
<feature type="binding site" evidence="1">
    <location>
        <position position="74"/>
    </location>
    <ligand>
        <name>Mg(2+)</name>
        <dbReference type="ChEBI" id="CHEBI:18420"/>
        <label>3</label>
    </ligand>
</feature>
<dbReference type="SUPFAM" id="SSF56042">
    <property type="entry name" value="PurM C-terminal domain-like"/>
    <property type="match status" value="1"/>
</dbReference>
<evidence type="ECO:0000256" key="1">
    <source>
        <dbReference type="HAMAP-Rule" id="MF_02128"/>
    </source>
</evidence>
<dbReference type="HOGENOM" id="CLU_046964_2_1_2"/>
<dbReference type="GO" id="GO:0000287">
    <property type="term" value="F:magnesium ion binding"/>
    <property type="evidence" value="ECO:0007669"/>
    <property type="project" value="UniProtKB-UniRule"/>
</dbReference>
<dbReference type="EMBL" id="CP000743">
    <property type="protein sequence ID" value="ABR57031.1"/>
    <property type="molecule type" value="Genomic_DNA"/>
</dbReference>
<dbReference type="Gene3D" id="3.90.650.10">
    <property type="entry name" value="PurM-like C-terminal domain"/>
    <property type="match status" value="1"/>
</dbReference>
<feature type="binding site" evidence="1">
    <location>
        <position position="29"/>
    </location>
    <ligand>
        <name>Mg(2+)</name>
        <dbReference type="ChEBI" id="CHEBI:18420"/>
        <label>3</label>
    </ligand>
</feature>
<name>A6UX09_META3</name>
<comment type="caution">
    <text evidence="1">Lacks conserved residue(s) required for the propagation of feature annotation.</text>
</comment>
<feature type="domain" description="PurM-like N-terminal" evidence="2">
    <location>
        <begin position="27"/>
        <end position="138"/>
    </location>
</feature>
<dbReference type="UniPathway" id="UPA00060">
    <property type="reaction ID" value="UER00142"/>
</dbReference>
<dbReference type="PIRSF" id="PIRSF005303">
    <property type="entry name" value="Thiam_monoph_kin"/>
    <property type="match status" value="1"/>
</dbReference>
<feature type="binding site" evidence="1">
    <location>
        <position position="46"/>
    </location>
    <ligand>
        <name>Mg(2+)</name>
        <dbReference type="ChEBI" id="CHEBI:18420"/>
        <label>1</label>
    </ligand>
</feature>
<keyword evidence="1" id="KW-0460">Magnesium</keyword>
<organism evidence="3 4">
    <name type="scientific">Methanococcus aeolicus (strain ATCC BAA-1280 / DSM 17508 / OCM 812 / Nankai-3)</name>
    <dbReference type="NCBI Taxonomy" id="419665"/>
    <lineage>
        <taxon>Archaea</taxon>
        <taxon>Methanobacteriati</taxon>
        <taxon>Methanobacteriota</taxon>
        <taxon>Methanomada group</taxon>
        <taxon>Methanococci</taxon>
        <taxon>Methanococcales</taxon>
        <taxon>Methanococcaceae</taxon>
        <taxon>Methanococcus</taxon>
    </lineage>
</organism>
<comment type="catalytic activity">
    <reaction evidence="1">
        <text>thiamine phosphate + ATP = thiamine diphosphate + ADP</text>
        <dbReference type="Rhea" id="RHEA:15913"/>
        <dbReference type="ChEBI" id="CHEBI:30616"/>
        <dbReference type="ChEBI" id="CHEBI:37575"/>
        <dbReference type="ChEBI" id="CHEBI:58937"/>
        <dbReference type="ChEBI" id="CHEBI:456216"/>
        <dbReference type="EC" id="2.7.4.16"/>
    </reaction>
</comment>
<dbReference type="SUPFAM" id="SSF55326">
    <property type="entry name" value="PurM N-terminal domain-like"/>
    <property type="match status" value="1"/>
</dbReference>
<dbReference type="Pfam" id="PF00586">
    <property type="entry name" value="AIRS"/>
    <property type="match status" value="1"/>
</dbReference>
<evidence type="ECO:0000313" key="3">
    <source>
        <dbReference type="EMBL" id="ABR57031.1"/>
    </source>
</evidence>
<feature type="binding site" evidence="1">
    <location>
        <position position="46"/>
    </location>
    <ligand>
        <name>Mg(2+)</name>
        <dbReference type="ChEBI" id="CHEBI:18420"/>
        <label>2</label>
    </ligand>
</feature>
<evidence type="ECO:0000259" key="2">
    <source>
        <dbReference type="Pfam" id="PF00586"/>
    </source>
</evidence>
<comment type="pathway">
    <text evidence="1">Cofactor biosynthesis; thiamine diphosphate biosynthesis; thiamine diphosphate from thiamine phosphate: step 1/1.</text>
</comment>
<dbReference type="Proteomes" id="UP000001106">
    <property type="component" value="Chromosome"/>
</dbReference>
<keyword evidence="4" id="KW-1185">Reference proteome</keyword>
<comment type="miscellaneous">
    <text evidence="1">Reaction mechanism of ThiL seems to utilize a direct, inline transfer of the gamma-phosphate of ATP to TMP rather than a phosphorylated enzyme intermediate.</text>
</comment>
<feature type="binding site" evidence="1">
    <location>
        <position position="121"/>
    </location>
    <ligand>
        <name>Mg(2+)</name>
        <dbReference type="ChEBI" id="CHEBI:18420"/>
        <label>1</label>
    </ligand>
</feature>
<dbReference type="STRING" id="419665.Maeo_1455"/>
<feature type="binding site" evidence="1">
    <location>
        <position position="144"/>
    </location>
    <ligand>
        <name>ATP</name>
        <dbReference type="ChEBI" id="CHEBI:30616"/>
    </ligand>
</feature>
<dbReference type="PANTHER" id="PTHR30270">
    <property type="entry name" value="THIAMINE-MONOPHOSPHATE KINASE"/>
    <property type="match status" value="1"/>
</dbReference>
<feature type="binding site" evidence="1">
    <location>
        <position position="219"/>
    </location>
    <ligand>
        <name>Mg(2+)</name>
        <dbReference type="ChEBI" id="CHEBI:18420"/>
        <label>5</label>
    </ligand>
</feature>
<dbReference type="InterPro" id="IPR006283">
    <property type="entry name" value="ThiL-like"/>
</dbReference>
<proteinExistence type="inferred from homology"/>
<evidence type="ECO:0000313" key="4">
    <source>
        <dbReference type="Proteomes" id="UP000001106"/>
    </source>
</evidence>
<dbReference type="PANTHER" id="PTHR30270:SF3">
    <property type="entry name" value="THIAMINE-MONOPHOSPHATE KINASE"/>
    <property type="match status" value="1"/>
</dbReference>
<feature type="binding site" evidence="1">
    <location>
        <position position="29"/>
    </location>
    <ligand>
        <name>Mg(2+)</name>
        <dbReference type="ChEBI" id="CHEBI:18420"/>
        <label>4</label>
    </ligand>
</feature>
<feature type="binding site" evidence="1">
    <location>
        <position position="218"/>
    </location>
    <ligand>
        <name>ATP</name>
        <dbReference type="ChEBI" id="CHEBI:30616"/>
    </ligand>
</feature>
<feature type="binding site" evidence="1">
    <location>
        <position position="44"/>
    </location>
    <ligand>
        <name>Mg(2+)</name>
        <dbReference type="ChEBI" id="CHEBI:18420"/>
        <label>4</label>
    </ligand>
</feature>
<keyword evidence="1 3" id="KW-0808">Transferase</keyword>
<feature type="binding site" evidence="1">
    <location>
        <position position="53"/>
    </location>
    <ligand>
        <name>substrate</name>
    </ligand>
</feature>
<feature type="binding site" evidence="1">
    <location>
        <begin position="120"/>
        <end position="121"/>
    </location>
    <ligand>
        <name>ATP</name>
        <dbReference type="ChEBI" id="CHEBI:30616"/>
    </ligand>
</feature>
<dbReference type="InterPro" id="IPR036921">
    <property type="entry name" value="PurM-like_N_sf"/>
</dbReference>
<feature type="binding site" evidence="1">
    <location>
        <position position="216"/>
    </location>
    <ligand>
        <name>Mg(2+)</name>
        <dbReference type="ChEBI" id="CHEBI:18420"/>
        <label>3</label>
    </ligand>
</feature>
<feature type="binding site" evidence="1">
    <location>
        <position position="74"/>
    </location>
    <ligand>
        <name>Mg(2+)</name>
        <dbReference type="ChEBI" id="CHEBI:18420"/>
        <label>4</label>
    </ligand>
</feature>
<reference evidence="3" key="1">
    <citation type="submission" date="2007-06" db="EMBL/GenBank/DDBJ databases">
        <title>Complete sequence of Methanococcus aeolicus Nankai-3.</title>
        <authorList>
            <consortium name="US DOE Joint Genome Institute"/>
            <person name="Copeland A."/>
            <person name="Lucas S."/>
            <person name="Lapidus A."/>
            <person name="Barry K."/>
            <person name="Glavina del Rio T."/>
            <person name="Dalin E."/>
            <person name="Tice H."/>
            <person name="Pitluck S."/>
            <person name="Chain P."/>
            <person name="Malfatti S."/>
            <person name="Shin M."/>
            <person name="Vergez L."/>
            <person name="Schmutz J."/>
            <person name="Larimer F."/>
            <person name="Land M."/>
            <person name="Hauser L."/>
            <person name="Kyrpides N."/>
            <person name="Lykidis A."/>
            <person name="Sieprawska-Lupa M."/>
            <person name="Whitman W.B."/>
            <person name="Richardson P."/>
        </authorList>
    </citation>
    <scope>NUCLEOTIDE SEQUENCE [LARGE SCALE GENOMIC DNA]</scope>
    <source>
        <strain evidence="3">Nankai-3</strain>
    </source>
</reference>
<sequence length="327" mass="36869">MDELNIIKIIQNNLKYKGSSHVVKSIGDDCAVVGMGENNYLTITTDMMFRSSHFPNILSPFQIGHRVITANLSDIASMGAKPLGIVVSMGFNNPSKKFIEELTKGINYATELYCCPIIGGDTNKSKELTLCGTAFGIASNPLYRYNGNVGDDIVITNDIGKVYCAFKILEMIETDKKHNNLIEEYSEIMEKLYMPIAQVKMGLLLNKYNYASSCCDISDGLGKELFYMGNFEVKSKKLINAMPKIVIEFCNRFNLNPVEVALNSGEEWELLFTTNKYDKINNILNKYDNTKIIKLKKIGKIIDKGHYLDDEILHTSGYVHKWSDKNE</sequence>
<protein>
    <recommendedName>
        <fullName evidence="1">Thiamine-monophosphate kinase</fullName>
        <shortName evidence="1">TMP kinase</shortName>
        <shortName evidence="1">Thiamine-phosphate kinase</shortName>
        <ecNumber evidence="1">2.7.4.16</ecNumber>
    </recommendedName>
</protein>
<dbReference type="GO" id="GO:0009030">
    <property type="term" value="F:thiamine-phosphate kinase activity"/>
    <property type="evidence" value="ECO:0007669"/>
    <property type="project" value="UniProtKB-UniRule"/>
</dbReference>
<keyword evidence="1" id="KW-0479">Metal-binding</keyword>